<evidence type="ECO:0000313" key="1">
    <source>
        <dbReference type="EMBL" id="BCS18072.1"/>
    </source>
</evidence>
<gene>
    <name evidence="1" type="ORF">APUU_10900A</name>
</gene>
<organism evidence="1 2">
    <name type="scientific">Aspergillus puulaauensis</name>
    <dbReference type="NCBI Taxonomy" id="1220207"/>
    <lineage>
        <taxon>Eukaryota</taxon>
        <taxon>Fungi</taxon>
        <taxon>Dikarya</taxon>
        <taxon>Ascomycota</taxon>
        <taxon>Pezizomycotina</taxon>
        <taxon>Eurotiomycetes</taxon>
        <taxon>Eurotiomycetidae</taxon>
        <taxon>Eurotiales</taxon>
        <taxon>Aspergillaceae</taxon>
        <taxon>Aspergillus</taxon>
    </lineage>
</organism>
<dbReference type="Pfam" id="PF11017">
    <property type="entry name" value="DUF2855"/>
    <property type="match status" value="1"/>
</dbReference>
<dbReference type="RefSeq" id="XP_041550266.1">
    <property type="nucleotide sequence ID" value="XM_041705930.1"/>
</dbReference>
<name>A0A7R8AH55_9EURO</name>
<protein>
    <submittedName>
        <fullName evidence="1">Uncharacterized protein</fullName>
    </submittedName>
</protein>
<sequence>MPLHLEALNSTIAQFLMEVHVVSKADNQKHAVAALDTLHDESHSLASSSVRVWPLLIALTSNNLSYARGGDLLHWWDTYPVPAALSAPYNDQKSWGIVPAWGFGVVTESSTDISRGTLLWGFWPTANIPVSLQLQPSKPKGYWAETSESRQRLMTIYNIYSEEGRIDLPETMPTTSIASLLGEDTLNRLAWTTLFRPIWQTGYLLSRHTFTSSPASLLPVHPLGIDRPWTATDADISAAVVISLSASSKTARSFAYHMFRRSSAEERPLGFLQVSQTPELLEAVPEKLVTDVPAKAVKYEQVGEAMEWIGGLKPARIVLVDFGARAGTLVRFVDAIEGHSNFGGAKTTIVNVGSEQKVYSTDDIKENRASMQTMGKIQFNTSAVRDTAIRQTSADDYYAHVQPVWDDWLRVSHDIMPDIRVTLGWGVSGEEGIERGWSRLCQGSVDTQEGLVYTM</sequence>
<dbReference type="Proteomes" id="UP000654913">
    <property type="component" value="Chromosome 1"/>
</dbReference>
<dbReference type="InterPro" id="IPR021276">
    <property type="entry name" value="DUF2855"/>
</dbReference>
<evidence type="ECO:0000313" key="2">
    <source>
        <dbReference type="Proteomes" id="UP000654913"/>
    </source>
</evidence>
<dbReference type="GeneID" id="64968077"/>
<dbReference type="KEGG" id="apuu:APUU_10900A"/>
<dbReference type="EMBL" id="AP024443">
    <property type="protein sequence ID" value="BCS18072.1"/>
    <property type="molecule type" value="Genomic_DNA"/>
</dbReference>
<reference evidence="1" key="2">
    <citation type="submission" date="2021-02" db="EMBL/GenBank/DDBJ databases">
        <title>Aspergillus puulaauensis MK2 genome sequence.</title>
        <authorList>
            <person name="Futagami T."/>
            <person name="Mori K."/>
            <person name="Kadooka C."/>
            <person name="Tanaka T."/>
        </authorList>
    </citation>
    <scope>NUCLEOTIDE SEQUENCE</scope>
    <source>
        <strain evidence="1">MK2</strain>
    </source>
</reference>
<proteinExistence type="predicted"/>
<keyword evidence="2" id="KW-1185">Reference proteome</keyword>
<accession>A0A7R8AH55</accession>
<dbReference type="AlphaFoldDB" id="A0A7R8AH55"/>
<dbReference type="OrthoDB" id="192702at2759"/>
<reference evidence="1" key="1">
    <citation type="submission" date="2021-01" db="EMBL/GenBank/DDBJ databases">
        <authorList>
            <consortium name="Aspergillus puulaauensis MK2 genome sequencing consortium"/>
            <person name="Kazuki M."/>
            <person name="Futagami T."/>
        </authorList>
    </citation>
    <scope>NUCLEOTIDE SEQUENCE</scope>
    <source>
        <strain evidence="1">MK2</strain>
    </source>
</reference>